<proteinExistence type="inferred from homology"/>
<keyword evidence="3" id="KW-0493">Microtubule</keyword>
<dbReference type="GO" id="GO:0015631">
    <property type="term" value="F:tubulin binding"/>
    <property type="evidence" value="ECO:0007669"/>
    <property type="project" value="TreeGrafter"/>
</dbReference>
<dbReference type="GO" id="GO:0005874">
    <property type="term" value="C:microtubule"/>
    <property type="evidence" value="ECO:0007669"/>
    <property type="project" value="UniProtKB-KW"/>
</dbReference>
<feature type="non-terminal residue" evidence="9">
    <location>
        <position position="1"/>
    </location>
</feature>
<dbReference type="EMBL" id="VZSO01000618">
    <property type="protein sequence ID" value="NWZ29517.1"/>
    <property type="molecule type" value="Genomic_DNA"/>
</dbReference>
<accession>A0A7K7LF77</accession>
<feature type="region of interest" description="Disordered" evidence="8">
    <location>
        <begin position="1151"/>
        <end position="1218"/>
    </location>
</feature>
<name>A0A7K7LF77_9AVES</name>
<evidence type="ECO:0000256" key="4">
    <source>
        <dbReference type="ARBA" id="ARBA00022741"/>
    </source>
</evidence>
<feature type="region of interest" description="Disordered" evidence="8">
    <location>
        <begin position="530"/>
        <end position="582"/>
    </location>
</feature>
<feature type="compositionally biased region" description="Polar residues" evidence="8">
    <location>
        <begin position="838"/>
        <end position="871"/>
    </location>
</feature>
<evidence type="ECO:0000313" key="9">
    <source>
        <dbReference type="EMBL" id="NWZ29517.1"/>
    </source>
</evidence>
<keyword evidence="10" id="KW-1185">Reference proteome</keyword>
<evidence type="ECO:0000256" key="3">
    <source>
        <dbReference type="ARBA" id="ARBA00022701"/>
    </source>
</evidence>
<dbReference type="GO" id="GO:0005524">
    <property type="term" value="F:ATP binding"/>
    <property type="evidence" value="ECO:0007669"/>
    <property type="project" value="UniProtKB-KW"/>
</dbReference>
<comment type="caution">
    <text evidence="9">The sequence shown here is derived from an EMBL/GenBank/DDBJ whole genome shotgun (WGS) entry which is preliminary data.</text>
</comment>
<organism evidence="9 10">
    <name type="scientific">Asarcornis scutulata</name>
    <dbReference type="NCBI Taxonomy" id="75869"/>
    <lineage>
        <taxon>Eukaryota</taxon>
        <taxon>Metazoa</taxon>
        <taxon>Chordata</taxon>
        <taxon>Craniata</taxon>
        <taxon>Vertebrata</taxon>
        <taxon>Euteleostomi</taxon>
        <taxon>Archelosauria</taxon>
        <taxon>Archosauria</taxon>
        <taxon>Dinosauria</taxon>
        <taxon>Saurischia</taxon>
        <taxon>Theropoda</taxon>
        <taxon>Coelurosauria</taxon>
        <taxon>Aves</taxon>
        <taxon>Neognathae</taxon>
        <taxon>Galloanserae</taxon>
        <taxon>Anseriformes</taxon>
        <taxon>Anatidae</taxon>
        <taxon>Anatinae</taxon>
        <taxon>Asarcornis</taxon>
    </lineage>
</organism>
<evidence type="ECO:0000256" key="7">
    <source>
        <dbReference type="ARBA" id="ARBA00049274"/>
    </source>
</evidence>
<dbReference type="AlphaFoldDB" id="A0A7K7LF77"/>
<keyword evidence="5" id="KW-0067">ATP-binding</keyword>
<dbReference type="Proteomes" id="UP000525565">
    <property type="component" value="Unassembled WGS sequence"/>
</dbReference>
<evidence type="ECO:0000256" key="8">
    <source>
        <dbReference type="SAM" id="MobiDB-lite"/>
    </source>
</evidence>
<feature type="non-terminal residue" evidence="9">
    <location>
        <position position="1218"/>
    </location>
</feature>
<dbReference type="Pfam" id="PF03133">
    <property type="entry name" value="TTL"/>
    <property type="match status" value="1"/>
</dbReference>
<dbReference type="GO" id="GO:0070740">
    <property type="term" value="F:tubulin-glutamic acid ligase activity"/>
    <property type="evidence" value="ECO:0007669"/>
    <property type="project" value="TreeGrafter"/>
</dbReference>
<dbReference type="PROSITE" id="PS51221">
    <property type="entry name" value="TTL"/>
    <property type="match status" value="1"/>
</dbReference>
<dbReference type="PANTHER" id="PTHR12241">
    <property type="entry name" value="TUBULIN POLYGLUTAMYLASE"/>
    <property type="match status" value="1"/>
</dbReference>
<feature type="compositionally biased region" description="Basic and acidic residues" evidence="8">
    <location>
        <begin position="799"/>
        <end position="813"/>
    </location>
</feature>
<reference evidence="9 10" key="1">
    <citation type="submission" date="2019-09" db="EMBL/GenBank/DDBJ databases">
        <title>Bird 10,000 Genomes (B10K) Project - Family phase.</title>
        <authorList>
            <person name="Zhang G."/>
        </authorList>
    </citation>
    <scope>NUCLEOTIDE SEQUENCE [LARGE SCALE GENOMIC DNA]</scope>
    <source>
        <strain evidence="9">OUT-0051</strain>
        <tissue evidence="9">Kidney</tissue>
    </source>
</reference>
<dbReference type="SUPFAM" id="SSF56059">
    <property type="entry name" value="Glutathione synthetase ATP-binding domain-like"/>
    <property type="match status" value="1"/>
</dbReference>
<protein>
    <recommendedName>
        <fullName evidence="6">Tubulin--tyrosine ligase-like protein 5</fullName>
    </recommendedName>
</protein>
<feature type="compositionally biased region" description="Polar residues" evidence="8">
    <location>
        <begin position="779"/>
        <end position="798"/>
    </location>
</feature>
<dbReference type="FunFam" id="3.30.470.20:FF:000009">
    <property type="entry name" value="tubulin polyglutamylase TTLL5 isoform X1"/>
    <property type="match status" value="1"/>
</dbReference>
<evidence type="ECO:0000256" key="5">
    <source>
        <dbReference type="ARBA" id="ARBA00022840"/>
    </source>
</evidence>
<keyword evidence="2" id="KW-0436">Ligase</keyword>
<feature type="compositionally biased region" description="Low complexity" evidence="8">
    <location>
        <begin position="890"/>
        <end position="907"/>
    </location>
</feature>
<comment type="catalytic activity">
    <reaction evidence="7">
        <text>L-glutamyl-[protein] + L-glutamate + ATP = gamma-L-glutamyl-L-glutamyl-[protein] + ADP + phosphate + H(+)</text>
        <dbReference type="Rhea" id="RHEA:60144"/>
        <dbReference type="Rhea" id="RHEA-COMP:10208"/>
        <dbReference type="Rhea" id="RHEA-COMP:15517"/>
        <dbReference type="ChEBI" id="CHEBI:15378"/>
        <dbReference type="ChEBI" id="CHEBI:29973"/>
        <dbReference type="ChEBI" id="CHEBI:29985"/>
        <dbReference type="ChEBI" id="CHEBI:30616"/>
        <dbReference type="ChEBI" id="CHEBI:43474"/>
        <dbReference type="ChEBI" id="CHEBI:143622"/>
        <dbReference type="ChEBI" id="CHEBI:456216"/>
    </reaction>
    <physiologicalReaction direction="left-to-right" evidence="7">
        <dbReference type="Rhea" id="RHEA:60145"/>
    </physiologicalReaction>
</comment>
<comment type="similarity">
    <text evidence="1">Belongs to the tubulin--tyrosine ligase family.</text>
</comment>
<dbReference type="Gene3D" id="3.30.470.20">
    <property type="entry name" value="ATP-grasp fold, B domain"/>
    <property type="match status" value="1"/>
</dbReference>
<sequence length="1218" mass="136399">HPCIRWTGGGCRRIPIFVFHADAILTNDSYLRLIGEHYHLSYKIVRTDSRLVRSILTAHGFHEVHPSSSDYNLMWTGSHLKPYLLRSLTDIQKVNHFPKSYELTRKDRLYKNVSRMQLAHGFKAFHILPQTFILPAEYQDFCNTYSKDRGPWIVKPVASSRGRGVYLINNPNQIVLEDNILVSRYISNPLLIDDFKFDVRLYVLVTSYDPLVIYLYEEGLARFATVRYDQASKNIKNQFMHLTNYSVNKKSGDYVSCDDPEVEDYGNKWSMSAMLRYLKQEGRDTAALMANVEDLIIKTVVSAELAIATACKTFLSHRGSCFELYGFDVLIDDTLKPWLLEVNLSPSLACDAPLDLKIKASMLSDMFTLVGFVCQDPGQRSGRAINHSSEPGRRNLYQKLQRTRPLSASDAEMKNMMSSGREKATGRQGSSVLGLSMEEIRVLRRVREENERRGGFIRIFPTPVTWDLYGSFLEYKTSMNYMLATRLFQDRDGLNGRLDMKLEAVDSHAPFYERKLLSLELRKRRRCHGRARAARARSSGMSEPTKLSLRSDTEGEEEEEADEDEELDGAVGSLSDTQVKSKPKLSDLVKTTCKEQFTKKLHKKTGDGGEPLVEKTDSKPQFNLLQILQKNGNLSKVQARRAFSAYLQHVQLRLMKEAGDQFQNAAWVAKEDEQMELVVRFLKRAASNLQQSLKVLLPSRHLGLNDRRRILAHQLGKFIIYYNKETEQMVQKQSKKKQEEEEEGVNPEVFQNFITRASESELEEVLTFYTQKNKSASVFLGTNSRTTKPRNTSNQSENQPKHPEVTKKIKGDQPRSSVADLPAEGQARGYKPKEVKSTRNPSSASSSVSGTMFQRSTSSQLPSQPAASGNPQVPGYHSLPVPPVGPRLFQSSSSLPSSQSAAPDSSSVFTNPVSSEASSLAGLHRCRSGSYTIGPFSSLQRAAQIYSQRLSRPSSAKAGECSMLFDNQLIHYTDFHVGPAGMHKDTEDATSQGKRYSPSMVAAELQQLAEKQAACQYSPPSHISLLTQQLTSLNLASGAVSKGNAAGPQSYRSTVNRKGSLWAVQSDTHAADRRSSASDVLSFLRAPESDRFAWEGEMENSGCTPVTRSPLTHPNYQLHFAVQQLQQQKLQSRQLLEQSQARHQALFANYSQSSTSHISMPTGSGARKTSSATSSLQKAASLHKVMPSQSTPSQLVPKPPANHRQTVARKAAAQRISK</sequence>
<dbReference type="GO" id="GO:0000226">
    <property type="term" value="P:microtubule cytoskeleton organization"/>
    <property type="evidence" value="ECO:0007669"/>
    <property type="project" value="TreeGrafter"/>
</dbReference>
<evidence type="ECO:0000313" key="10">
    <source>
        <dbReference type="Proteomes" id="UP000525565"/>
    </source>
</evidence>
<feature type="region of interest" description="Disordered" evidence="8">
    <location>
        <begin position="382"/>
        <end position="410"/>
    </location>
</feature>
<dbReference type="InterPro" id="IPR004344">
    <property type="entry name" value="TTL/TTLL_fam"/>
</dbReference>
<dbReference type="GO" id="GO:0036064">
    <property type="term" value="C:ciliary basal body"/>
    <property type="evidence" value="ECO:0007669"/>
    <property type="project" value="TreeGrafter"/>
</dbReference>
<gene>
    <name evidence="9" type="primary">Ttll5</name>
    <name evidence="9" type="ORF">ASASCU_R10432</name>
</gene>
<feature type="compositionally biased region" description="Polar residues" evidence="8">
    <location>
        <begin position="1151"/>
        <end position="1178"/>
    </location>
</feature>
<evidence type="ECO:0000256" key="2">
    <source>
        <dbReference type="ARBA" id="ARBA00022598"/>
    </source>
</evidence>
<evidence type="ECO:0000256" key="1">
    <source>
        <dbReference type="ARBA" id="ARBA00006820"/>
    </source>
</evidence>
<feature type="region of interest" description="Disordered" evidence="8">
    <location>
        <begin position="779"/>
        <end position="912"/>
    </location>
</feature>
<keyword evidence="4" id="KW-0547">Nucleotide-binding</keyword>
<feature type="compositionally biased region" description="Acidic residues" evidence="8">
    <location>
        <begin position="554"/>
        <end position="568"/>
    </location>
</feature>
<evidence type="ECO:0000256" key="6">
    <source>
        <dbReference type="ARBA" id="ARBA00041448"/>
    </source>
</evidence>
<dbReference type="PANTHER" id="PTHR12241:SF145">
    <property type="entry name" value="TUBULIN POLYGLUTAMYLASE TTLL5"/>
    <property type="match status" value="1"/>
</dbReference>